<protein>
    <submittedName>
        <fullName evidence="2">Uncharacterized protein</fullName>
    </submittedName>
</protein>
<evidence type="ECO:0000256" key="1">
    <source>
        <dbReference type="SAM" id="MobiDB-lite"/>
    </source>
</evidence>
<comment type="caution">
    <text evidence="2">The sequence shown here is derived from an EMBL/GenBank/DDBJ whole genome shotgun (WGS) entry which is preliminary data.</text>
</comment>
<keyword evidence="3" id="KW-1185">Reference proteome</keyword>
<dbReference type="Proteomes" id="UP000286045">
    <property type="component" value="Unassembled WGS sequence"/>
</dbReference>
<name>A0A439CSI8_9PEZI</name>
<evidence type="ECO:0000313" key="3">
    <source>
        <dbReference type="Proteomes" id="UP000286045"/>
    </source>
</evidence>
<dbReference type="AlphaFoldDB" id="A0A439CSI8"/>
<dbReference type="EMBL" id="RYZI01000473">
    <property type="protein sequence ID" value="RWA05145.1"/>
    <property type="molecule type" value="Genomic_DNA"/>
</dbReference>
<reference evidence="2 3" key="1">
    <citation type="submission" date="2018-12" db="EMBL/GenBank/DDBJ databases">
        <title>Draft genome sequence of Xylaria grammica IHI A82.</title>
        <authorList>
            <person name="Buettner E."/>
            <person name="Kellner H."/>
        </authorList>
    </citation>
    <scope>NUCLEOTIDE SEQUENCE [LARGE SCALE GENOMIC DNA]</scope>
    <source>
        <strain evidence="2 3">IHI A82</strain>
    </source>
</reference>
<feature type="region of interest" description="Disordered" evidence="1">
    <location>
        <begin position="1"/>
        <end position="76"/>
    </location>
</feature>
<proteinExistence type="predicted"/>
<accession>A0A439CSI8</accession>
<evidence type="ECO:0000313" key="2">
    <source>
        <dbReference type="EMBL" id="RWA05145.1"/>
    </source>
</evidence>
<organism evidence="2 3">
    <name type="scientific">Xylaria grammica</name>
    <dbReference type="NCBI Taxonomy" id="363999"/>
    <lineage>
        <taxon>Eukaryota</taxon>
        <taxon>Fungi</taxon>
        <taxon>Dikarya</taxon>
        <taxon>Ascomycota</taxon>
        <taxon>Pezizomycotina</taxon>
        <taxon>Sordariomycetes</taxon>
        <taxon>Xylariomycetidae</taxon>
        <taxon>Xylariales</taxon>
        <taxon>Xylariaceae</taxon>
        <taxon>Xylaria</taxon>
    </lineage>
</organism>
<feature type="compositionally biased region" description="Polar residues" evidence="1">
    <location>
        <begin position="61"/>
        <end position="73"/>
    </location>
</feature>
<sequence length="127" mass="14045">MSAFMENPTRGAVKSRSHENVEWCEDGPSAHCKPQPRRQRRYISPYHESPVDLDKYDDEMNTASTTDKSNSKSVGAACRPDRYERCGIDKTEKRGKSGKPAFRPLATGCAANFEIFGAGDSTAVVLD</sequence>
<gene>
    <name evidence="2" type="ORF">EKO27_g9957</name>
</gene>